<evidence type="ECO:0000313" key="2">
    <source>
        <dbReference type="EMBL" id="CAF5206983.1"/>
    </source>
</evidence>
<comment type="caution">
    <text evidence="2">The sequence shown here is derived from an EMBL/GenBank/DDBJ whole genome shotgun (WGS) entry which is preliminary data.</text>
</comment>
<evidence type="ECO:0000313" key="3">
    <source>
        <dbReference type="Proteomes" id="UP000681720"/>
    </source>
</evidence>
<organism evidence="2 3">
    <name type="scientific">Rotaria magnacalcarata</name>
    <dbReference type="NCBI Taxonomy" id="392030"/>
    <lineage>
        <taxon>Eukaryota</taxon>
        <taxon>Metazoa</taxon>
        <taxon>Spiralia</taxon>
        <taxon>Gnathifera</taxon>
        <taxon>Rotifera</taxon>
        <taxon>Eurotatoria</taxon>
        <taxon>Bdelloidea</taxon>
        <taxon>Philodinida</taxon>
        <taxon>Philodinidae</taxon>
        <taxon>Rotaria</taxon>
    </lineage>
</organism>
<gene>
    <name evidence="1" type="ORF">BYL167_LOCUS71246</name>
    <name evidence="2" type="ORF">GIL414_LOCUS78475</name>
</gene>
<dbReference type="Proteomes" id="UP000681720">
    <property type="component" value="Unassembled WGS sequence"/>
</dbReference>
<protein>
    <submittedName>
        <fullName evidence="2">Uncharacterized protein</fullName>
    </submittedName>
</protein>
<dbReference type="Proteomes" id="UP000681967">
    <property type="component" value="Unassembled WGS sequence"/>
</dbReference>
<feature type="non-terminal residue" evidence="2">
    <location>
        <position position="53"/>
    </location>
</feature>
<proteinExistence type="predicted"/>
<evidence type="ECO:0000313" key="1">
    <source>
        <dbReference type="EMBL" id="CAF5146296.1"/>
    </source>
</evidence>
<dbReference type="EMBL" id="CAJOBH010254934">
    <property type="protein sequence ID" value="CAF5146296.1"/>
    <property type="molecule type" value="Genomic_DNA"/>
</dbReference>
<reference evidence="2" key="1">
    <citation type="submission" date="2021-02" db="EMBL/GenBank/DDBJ databases">
        <authorList>
            <person name="Nowell W R."/>
        </authorList>
    </citation>
    <scope>NUCLEOTIDE SEQUENCE</scope>
</reference>
<name>A0A8S3IVQ2_9BILA</name>
<dbReference type="EMBL" id="CAJOBJ010350020">
    <property type="protein sequence ID" value="CAF5206983.1"/>
    <property type="molecule type" value="Genomic_DNA"/>
</dbReference>
<accession>A0A8S3IVQ2</accession>
<feature type="non-terminal residue" evidence="2">
    <location>
        <position position="1"/>
    </location>
</feature>
<sequence length="53" mass="5904">DSDDEDEIEHFDSTDSIIASVDTAQQQSNDYLLQTDNVQTNLDNSTEAQTVNL</sequence>
<dbReference type="AlphaFoldDB" id="A0A8S3IVQ2"/>